<dbReference type="Gene3D" id="3.30.70.1430">
    <property type="entry name" value="Multidrug efflux transporter AcrB pore domain"/>
    <property type="match status" value="2"/>
</dbReference>
<feature type="transmembrane region" description="Helical" evidence="1">
    <location>
        <begin position="865"/>
        <end position="883"/>
    </location>
</feature>
<dbReference type="SUPFAM" id="SSF82714">
    <property type="entry name" value="Multidrug efflux transporter AcrB TolC docking domain, DN and DC subdomains"/>
    <property type="match status" value="2"/>
</dbReference>
<dbReference type="SUPFAM" id="SSF82866">
    <property type="entry name" value="Multidrug efflux transporter AcrB transmembrane domain"/>
    <property type="match status" value="2"/>
</dbReference>
<organism evidence="2 3">
    <name type="scientific">Pendulispora brunnea</name>
    <dbReference type="NCBI Taxonomy" id="2905690"/>
    <lineage>
        <taxon>Bacteria</taxon>
        <taxon>Pseudomonadati</taxon>
        <taxon>Myxococcota</taxon>
        <taxon>Myxococcia</taxon>
        <taxon>Myxococcales</taxon>
        <taxon>Sorangiineae</taxon>
        <taxon>Pendulisporaceae</taxon>
        <taxon>Pendulispora</taxon>
    </lineage>
</organism>
<feature type="transmembrane region" description="Helical" evidence="1">
    <location>
        <begin position="521"/>
        <end position="541"/>
    </location>
</feature>
<dbReference type="RefSeq" id="WP_394847641.1">
    <property type="nucleotide sequence ID" value="NZ_CP089982.1"/>
</dbReference>
<dbReference type="PRINTS" id="PR00702">
    <property type="entry name" value="ACRIFLAVINRP"/>
</dbReference>
<dbReference type="EMBL" id="CP089982">
    <property type="protein sequence ID" value="WXA97025.1"/>
    <property type="molecule type" value="Genomic_DNA"/>
</dbReference>
<dbReference type="Gene3D" id="1.20.1640.10">
    <property type="entry name" value="Multidrug efflux transporter AcrB transmembrane domain"/>
    <property type="match status" value="2"/>
</dbReference>
<dbReference type="InterPro" id="IPR027463">
    <property type="entry name" value="AcrB_DN_DC_subdom"/>
</dbReference>
<reference evidence="2 3" key="1">
    <citation type="submission" date="2021-12" db="EMBL/GenBank/DDBJ databases">
        <title>Discovery of the Pendulisporaceae a myxobacterial family with distinct sporulation behavior and unique specialized metabolism.</title>
        <authorList>
            <person name="Garcia R."/>
            <person name="Popoff A."/>
            <person name="Bader C.D."/>
            <person name="Loehr J."/>
            <person name="Walesch S."/>
            <person name="Walt C."/>
            <person name="Boldt J."/>
            <person name="Bunk B."/>
            <person name="Haeckl F.J.F.P.J."/>
            <person name="Gunesch A.P."/>
            <person name="Birkelbach J."/>
            <person name="Nuebel U."/>
            <person name="Pietschmann T."/>
            <person name="Bach T."/>
            <person name="Mueller R."/>
        </authorList>
    </citation>
    <scope>NUCLEOTIDE SEQUENCE [LARGE SCALE GENOMIC DNA]</scope>
    <source>
        <strain evidence="2 3">MSr12523</strain>
    </source>
</reference>
<feature type="transmembrane region" description="Helical" evidence="1">
    <location>
        <begin position="963"/>
        <end position="986"/>
    </location>
</feature>
<sequence length="1049" mass="111594">MTKLSLRNPIAIVMIAVALLVFSAVVTPRMAVDTFPELTPPVLVVGTLAPGLGPKDVEKTLTWRIEKYVSATPGVDHVESVSRNNLSIVFVWLKWGTDLNAAQTLVQQQTAFAMSAVPKSLGVLPPFVLQYDPSNAPVVQVAVWGGGLSGPQLYDYALNNIEPVLEGIPGVASAALNGGRQRQINVVVDPVAAQARGITSSDVGAAVAQSNALLPSGVFISPSFDSNVYTNAVPERIKTIGDAIVKVRDGKPVLIRDVARVEDGGSPETQSVSVNGENAVYLNVLRVPGGNTLDIVDAVKNATEHLKNLPPGVQVKPIFDQSTFVRTTYHGLKQEIVQALVLIALVILLFLQSVRGTLIVSVAIPLSFAITLIVLYATGQTLNAFTLGGLTLAMGRLVDDAVVVLESIHRHQRLGMSTAEAALEGTRAVVMPVLASTLTTMAVLLPVLLLAGLAKKLFAPLALTVAVAMSASYFVSVCVTPVACRFLLGHAEPGKFARRVQASIDALAEGYARVLRAVLPFRWFVVAACAVLTVWAVWVSARLPSTFFPEIDESMERVYVRLAPGVSLAEATEKVQAMGKALADELPKGNVDLVLTNVGSPNNARSAMTSPNSGPNMGFIRLSLVDADKRTLSQRELADRAREILVRKFPGVEFLQWPGGLVASVFANGYIAPLVLEVRGDNLAELDAQAKAIAEVARTVPGLRDVRVSLQSDYPEVRVETEREEAGLVGVTARNAAQTTLEATLGNINSPSVWIDPNNGQSYYVVTYYDGHRVGDPSALAQIPVRATDDGKAISLGAYGHVRRSVGPIAVERNQLQRAAHVLAQTEGRDIGSATLELEKRLASDPRTRNIHFDFVGQVQLMRTTFSGLGLAIGLAVMVVFMLMASQFKSVRLPFVMLFTIPVSLFGIVMALMGAGQGFSITALMGILMVVGIAVSNGILLVDDANRRMHEGTERLEAIIAAARSRFVPIAMTSLATVIGLLPTAFALEKGTEANQPLALAVVGGLTSSTLLSLFLVPVIFLLLAPKVALDAQGRNGGGEHLVVAHQEA</sequence>
<accession>A0ABZ2KIY6</accession>
<dbReference type="Gene3D" id="3.30.2090.10">
    <property type="entry name" value="Multidrug efflux transporter AcrB TolC docking domain, DN and DC subdomains"/>
    <property type="match status" value="2"/>
</dbReference>
<feature type="transmembrane region" description="Helical" evidence="1">
    <location>
        <begin position="895"/>
        <end position="915"/>
    </location>
</feature>
<feature type="transmembrane region" description="Helical" evidence="1">
    <location>
        <begin position="429"/>
        <end position="451"/>
    </location>
</feature>
<keyword evidence="1" id="KW-1133">Transmembrane helix</keyword>
<proteinExistence type="predicted"/>
<evidence type="ECO:0000313" key="3">
    <source>
        <dbReference type="Proteomes" id="UP001379533"/>
    </source>
</evidence>
<keyword evidence="1" id="KW-0472">Membrane</keyword>
<feature type="transmembrane region" description="Helical" evidence="1">
    <location>
        <begin position="336"/>
        <end position="351"/>
    </location>
</feature>
<dbReference type="SUPFAM" id="SSF82693">
    <property type="entry name" value="Multidrug efflux transporter AcrB pore domain, PN1, PN2, PC1 and PC2 subdomains"/>
    <property type="match status" value="3"/>
</dbReference>
<dbReference type="PANTHER" id="PTHR32063">
    <property type="match status" value="1"/>
</dbReference>
<evidence type="ECO:0000256" key="1">
    <source>
        <dbReference type="SAM" id="Phobius"/>
    </source>
</evidence>
<dbReference type="Gene3D" id="3.30.70.1320">
    <property type="entry name" value="Multidrug efflux transporter AcrB pore domain like"/>
    <property type="match status" value="1"/>
</dbReference>
<keyword evidence="3" id="KW-1185">Reference proteome</keyword>
<feature type="transmembrane region" description="Helical" evidence="1">
    <location>
        <begin position="358"/>
        <end position="378"/>
    </location>
</feature>
<dbReference type="PANTHER" id="PTHR32063:SF8">
    <property type="entry name" value="CATION EFFLUX PROTEIN"/>
    <property type="match status" value="1"/>
</dbReference>
<feature type="transmembrane region" description="Helical" evidence="1">
    <location>
        <begin position="921"/>
        <end position="942"/>
    </location>
</feature>
<feature type="transmembrane region" description="Helical" evidence="1">
    <location>
        <begin position="457"/>
        <end position="488"/>
    </location>
</feature>
<dbReference type="Proteomes" id="UP001379533">
    <property type="component" value="Chromosome"/>
</dbReference>
<name>A0ABZ2KIY6_9BACT</name>
<dbReference type="InterPro" id="IPR001036">
    <property type="entry name" value="Acrflvin-R"/>
</dbReference>
<feature type="transmembrane region" description="Helical" evidence="1">
    <location>
        <begin position="998"/>
        <end position="1025"/>
    </location>
</feature>
<dbReference type="Gene3D" id="3.30.70.1440">
    <property type="entry name" value="Multidrug efflux transporter AcrB pore domain"/>
    <property type="match status" value="1"/>
</dbReference>
<dbReference type="Pfam" id="PF00873">
    <property type="entry name" value="ACR_tran"/>
    <property type="match status" value="1"/>
</dbReference>
<evidence type="ECO:0000313" key="2">
    <source>
        <dbReference type="EMBL" id="WXA97025.1"/>
    </source>
</evidence>
<protein>
    <submittedName>
        <fullName evidence="2">Efflux RND transporter permease subunit</fullName>
    </submittedName>
</protein>
<keyword evidence="1" id="KW-0812">Transmembrane</keyword>
<gene>
    <name evidence="2" type="ORF">LZC95_09280</name>
</gene>